<keyword evidence="8" id="KW-1133">Transmembrane helix</keyword>
<dbReference type="SFLD" id="SFLDG00002">
    <property type="entry name" value="C1.7:_P-type_atpase_like"/>
    <property type="match status" value="1"/>
</dbReference>
<evidence type="ECO:0000256" key="10">
    <source>
        <dbReference type="ARBA" id="ARBA00049360"/>
    </source>
</evidence>
<dbReference type="Pfam" id="PF00702">
    <property type="entry name" value="Hydrolase"/>
    <property type="match status" value="1"/>
</dbReference>
<keyword evidence="14" id="KW-1185">Reference proteome</keyword>
<dbReference type="SFLD" id="SFLDS00003">
    <property type="entry name" value="Haloacid_Dehalogenase"/>
    <property type="match status" value="1"/>
</dbReference>
<keyword evidence="5" id="KW-0067">ATP-binding</keyword>
<dbReference type="InterPro" id="IPR023298">
    <property type="entry name" value="ATPase_P-typ_TM_dom_sf"/>
</dbReference>
<keyword evidence="9" id="KW-0472">Membrane</keyword>
<evidence type="ECO:0000256" key="1">
    <source>
        <dbReference type="ARBA" id="ARBA00004651"/>
    </source>
</evidence>
<dbReference type="SUPFAM" id="SSF81653">
    <property type="entry name" value="Calcium ATPase, transduction domain A"/>
    <property type="match status" value="1"/>
</dbReference>
<dbReference type="Proteomes" id="UP000540128">
    <property type="component" value="Unassembled WGS sequence"/>
</dbReference>
<dbReference type="Pfam" id="PF00122">
    <property type="entry name" value="E1-E2_ATPase"/>
    <property type="match status" value="1"/>
</dbReference>
<feature type="domain" description="Cation-transporting P-type ATPase C-terminal" evidence="12">
    <location>
        <begin position="1363"/>
        <end position="1517"/>
    </location>
</feature>
<evidence type="ECO:0000313" key="14">
    <source>
        <dbReference type="Proteomes" id="UP000540128"/>
    </source>
</evidence>
<dbReference type="GO" id="GO:0005886">
    <property type="term" value="C:plasma membrane"/>
    <property type="evidence" value="ECO:0007669"/>
    <property type="project" value="UniProtKB-SubCell"/>
</dbReference>
<comment type="subcellular location">
    <subcellularLocation>
        <location evidence="1">Cell membrane</location>
        <topology evidence="1">Multi-pass membrane protein</topology>
    </subcellularLocation>
</comment>
<protein>
    <submittedName>
        <fullName evidence="13">HAD-IC family P-type ATPase</fullName>
    </submittedName>
</protein>
<accession>A0A7Y6C6D1</accession>
<sequence length="1546" mass="158972">MLTSLSRVLELASAPARALADGASQAQDRVRRGGQAAFEAVGELPSDLAEAASVLADGGAGRRRRHVWSGEGRAHIEVRGLCGRSPQADTLCHALTAAARALRSVHWAEINATVGQLVVGYEQDGLDLDDLLALVERLETEHGTDADDFPGGRPLPPYDTAPAALAKMSLVSDCVGIAFAAARGLKPLTMLPLPVVVTESQPRLRRLLENRLGRHQAETAISLAGAAAHALAHGVAPLALDACQRLSQLAEFRGRQEVWARREHELVGDGEQMPAHLTPRPARPVPLPDGEVEKYAERISAAGVLGAGAVLAWTRNAAKSAQAVLATPPKAARMGRELFCARLGRDLADAGVVPLDGSTLRVLDRVTVAVIDSDVLCGTRPRLMSVQVAGAIEEAEVWGAAQAVVAAHTPQELAGPGPWAHDGWRLQRPALATTDSSGPGGPEGLRLEVCDPEGQWWGEVVVGVELDPLAEAVVTAARAGGTRLHLTAHAATGELLPWADTVLGADTCLAEEVTALQERGEVVLLVSADNPRALAAADVGVAVLPHARAGHTAAHWSADLVCGPGLASLWRVLNAVDTARTVSRKAAHLAVGGSALGALVAAAGSRPPMVALTTTPVYGAAFMAQWMGFSAGRRLAREPLPEPRLRGEPWHALGAVEVLRTLHRRGAYAGAPEPKGEEPSPGWLVRGYDALSGTPGLGAAARGTARLLRAVREELRDPLTPVLAFGAAASAAVGSTVDSALVGGVMVGNGLISGAQRMRVEEAMRKLLLAEQVTACRVEWTPDAGVTEAQLAALRETAAHTTVSSGELRVGEVIALRDGDVVPADARLLWCDALEVDESTLTGESVPVGKNPHAVPGADLAERTCMVYEGCTVLTGSAYAVVVATGSQTEAGRAAELAAEAPRPTGIEGHLAHLGRIALPAVGIGGAAVTALGLLRGVPVREALASGVAVAVAAVPEGLPLVATMAQSAAAHRLSRYGILTRSARVLEALGRVDVVCYDKTGTLTEGRLSVTGVAFLDGDEEPSGEAGQHLLGLAARACPQPKEGRPAAHATDQAVLDAVTADAFPDVDWQLTRELPFEARRGYSASAGKTPEGGVLAVKGAPEKILERCEAVTPSAPGTAGPVPLDAALRRKARRLVDRLGGQGLRVLAVAERPLEDASLTAEELPEQVTGLTLRGFLAISDTPRPGASETLAHLREAGVRVTMITGDHPTTAGAIAARLGIPGADAVVTGAELDALPESQRIAKVLESAVFARVSPEHKVRIVKDLQRAGRVVAMTGDGVNDAAAIRLADIGIGLSAPGSRSAGAAADLVLTDPSPENMVHALLEGRALWRRVRDAVGILAGGNAGEVAFTVLGTALSGRAPLGTRQLLLVNLLTDMLPALALAVAPGRPAREGDAAGTGHAADSLARELGRVLAVRGTATALGAVTAWQLGRMSGRAVRANTMGLAALVGTQLGQTLATDWRSPLVLLTGAASTVVLAGVIQTPGVSHFFGCTPLGPVAWTTVATCSTAATVAAALAPGLLARRAPAPDTGAAAALDPAPAPA</sequence>
<dbReference type="GO" id="GO:0005524">
    <property type="term" value="F:ATP binding"/>
    <property type="evidence" value="ECO:0007669"/>
    <property type="project" value="UniProtKB-KW"/>
</dbReference>
<dbReference type="Gene3D" id="3.40.50.1000">
    <property type="entry name" value="HAD superfamily/HAD-like"/>
    <property type="match status" value="2"/>
</dbReference>
<dbReference type="GO" id="GO:0016887">
    <property type="term" value="F:ATP hydrolysis activity"/>
    <property type="evidence" value="ECO:0007669"/>
    <property type="project" value="InterPro"/>
</dbReference>
<dbReference type="InterPro" id="IPR023299">
    <property type="entry name" value="ATPase_P-typ_cyto_dom_N"/>
</dbReference>
<evidence type="ECO:0000256" key="7">
    <source>
        <dbReference type="ARBA" id="ARBA00022967"/>
    </source>
</evidence>
<evidence type="ECO:0000259" key="11">
    <source>
        <dbReference type="Pfam" id="PF00122"/>
    </source>
</evidence>
<dbReference type="EMBL" id="JAANNT010000001">
    <property type="protein sequence ID" value="NUV26783.1"/>
    <property type="molecule type" value="Genomic_DNA"/>
</dbReference>
<dbReference type="InterPro" id="IPR059000">
    <property type="entry name" value="ATPase_P-type_domA"/>
</dbReference>
<dbReference type="Gene3D" id="3.40.1110.10">
    <property type="entry name" value="Calcium-transporting ATPase, cytoplasmic domain N"/>
    <property type="match status" value="2"/>
</dbReference>
<evidence type="ECO:0000256" key="2">
    <source>
        <dbReference type="ARBA" id="ARBA00022692"/>
    </source>
</evidence>
<evidence type="ECO:0000256" key="8">
    <source>
        <dbReference type="ARBA" id="ARBA00022989"/>
    </source>
</evidence>
<dbReference type="RefSeq" id="WP_175458166.1">
    <property type="nucleotide sequence ID" value="NZ_JAANNT010000001.1"/>
</dbReference>
<name>A0A7Y6C6D1_9ACTN</name>
<dbReference type="SUPFAM" id="SSF81665">
    <property type="entry name" value="Calcium ATPase, transmembrane domain M"/>
    <property type="match status" value="1"/>
</dbReference>
<dbReference type="GO" id="GO:0005388">
    <property type="term" value="F:P-type calcium transporter activity"/>
    <property type="evidence" value="ECO:0007669"/>
    <property type="project" value="TreeGrafter"/>
</dbReference>
<reference evidence="13 14" key="1">
    <citation type="submission" date="2020-03" db="EMBL/GenBank/DDBJ databases">
        <title>Complete genome sequence of sixteen Streptomyces strains facilitates identification of candidate genes involved in plant growth-promotion in grain legumes and cereals.</title>
        <authorList>
            <person name="Gopalakrishnan S."/>
            <person name="Thakur V."/>
            <person name="Saxena R."/>
            <person name="Vadlamudi S."/>
            <person name="Purohit S."/>
            <person name="Kumar V."/>
            <person name="Rathore A."/>
            <person name="Chitikineni A."/>
            <person name="Varshney R.K."/>
        </authorList>
    </citation>
    <scope>NUCLEOTIDE SEQUENCE [LARGE SCALE GENOMIC DNA]</scope>
    <source>
        <strain evidence="13 14">KAI-180</strain>
    </source>
</reference>
<dbReference type="InterPro" id="IPR044492">
    <property type="entry name" value="P_typ_ATPase_HD_dom"/>
</dbReference>
<feature type="domain" description="P-type ATPase A" evidence="11">
    <location>
        <begin position="799"/>
        <end position="898"/>
    </location>
</feature>
<dbReference type="InterPro" id="IPR036412">
    <property type="entry name" value="HAD-like_sf"/>
</dbReference>
<evidence type="ECO:0000256" key="4">
    <source>
        <dbReference type="ARBA" id="ARBA00022741"/>
    </source>
</evidence>
<dbReference type="Pfam" id="PF00689">
    <property type="entry name" value="Cation_ATPase_C"/>
    <property type="match status" value="1"/>
</dbReference>
<evidence type="ECO:0000259" key="12">
    <source>
        <dbReference type="Pfam" id="PF00689"/>
    </source>
</evidence>
<dbReference type="InterPro" id="IPR018303">
    <property type="entry name" value="ATPase_P-typ_P_site"/>
</dbReference>
<keyword evidence="6" id="KW-0460">Magnesium</keyword>
<dbReference type="PROSITE" id="PS00154">
    <property type="entry name" value="ATPASE_E1_E2"/>
    <property type="match status" value="1"/>
</dbReference>
<evidence type="ECO:0000256" key="3">
    <source>
        <dbReference type="ARBA" id="ARBA00022723"/>
    </source>
</evidence>
<dbReference type="InterPro" id="IPR023214">
    <property type="entry name" value="HAD_sf"/>
</dbReference>
<dbReference type="Gene3D" id="2.70.150.10">
    <property type="entry name" value="Calcium-transporting ATPase, cytoplasmic transduction domain A"/>
    <property type="match status" value="1"/>
</dbReference>
<evidence type="ECO:0000256" key="9">
    <source>
        <dbReference type="ARBA" id="ARBA00023136"/>
    </source>
</evidence>
<keyword evidence="3" id="KW-0479">Metal-binding</keyword>
<dbReference type="NCBIfam" id="TIGR01494">
    <property type="entry name" value="ATPase_P-type"/>
    <property type="match status" value="2"/>
</dbReference>
<dbReference type="InterPro" id="IPR001757">
    <property type="entry name" value="P_typ_ATPase"/>
</dbReference>
<comment type="catalytic activity">
    <reaction evidence="10">
        <text>ATP + H2O = ADP + phosphate + H(+)</text>
        <dbReference type="Rhea" id="RHEA:13065"/>
        <dbReference type="ChEBI" id="CHEBI:15377"/>
        <dbReference type="ChEBI" id="CHEBI:15378"/>
        <dbReference type="ChEBI" id="CHEBI:30616"/>
        <dbReference type="ChEBI" id="CHEBI:43474"/>
        <dbReference type="ChEBI" id="CHEBI:456216"/>
    </reaction>
</comment>
<dbReference type="InterPro" id="IPR006068">
    <property type="entry name" value="ATPase_P-typ_cation-transptr_C"/>
</dbReference>
<dbReference type="InterPro" id="IPR008250">
    <property type="entry name" value="ATPase_P-typ_transduc_dom_A_sf"/>
</dbReference>
<dbReference type="GO" id="GO:0046872">
    <property type="term" value="F:metal ion binding"/>
    <property type="evidence" value="ECO:0007669"/>
    <property type="project" value="UniProtKB-KW"/>
</dbReference>
<organism evidence="13 14">
    <name type="scientific">Streptomyces odorifer</name>
    <dbReference type="NCBI Taxonomy" id="53450"/>
    <lineage>
        <taxon>Bacteria</taxon>
        <taxon>Bacillati</taxon>
        <taxon>Actinomycetota</taxon>
        <taxon>Actinomycetes</taxon>
        <taxon>Kitasatosporales</taxon>
        <taxon>Streptomycetaceae</taxon>
        <taxon>Streptomyces</taxon>
        <taxon>Streptomyces albidoflavus group</taxon>
    </lineage>
</organism>
<dbReference type="SFLD" id="SFLDF00027">
    <property type="entry name" value="p-type_atpase"/>
    <property type="match status" value="1"/>
</dbReference>
<dbReference type="PRINTS" id="PR00119">
    <property type="entry name" value="CATATPASE"/>
</dbReference>
<evidence type="ECO:0000256" key="6">
    <source>
        <dbReference type="ARBA" id="ARBA00022842"/>
    </source>
</evidence>
<comment type="caution">
    <text evidence="13">The sequence shown here is derived from an EMBL/GenBank/DDBJ whole genome shotgun (WGS) entry which is preliminary data.</text>
</comment>
<keyword evidence="4" id="KW-0547">Nucleotide-binding</keyword>
<dbReference type="PRINTS" id="PR00120">
    <property type="entry name" value="HATPASE"/>
</dbReference>
<keyword evidence="2" id="KW-0812">Transmembrane</keyword>
<evidence type="ECO:0000313" key="13">
    <source>
        <dbReference type="EMBL" id="NUV26783.1"/>
    </source>
</evidence>
<keyword evidence="7" id="KW-1278">Translocase</keyword>
<dbReference type="SUPFAM" id="SSF56784">
    <property type="entry name" value="HAD-like"/>
    <property type="match status" value="1"/>
</dbReference>
<proteinExistence type="predicted"/>
<dbReference type="PANTHER" id="PTHR24093:SF513">
    <property type="entry name" value="CATION-TRANSPORTING ATPASE I-RELATED"/>
    <property type="match status" value="1"/>
</dbReference>
<evidence type="ECO:0000256" key="5">
    <source>
        <dbReference type="ARBA" id="ARBA00022840"/>
    </source>
</evidence>
<dbReference type="PANTHER" id="PTHR24093">
    <property type="entry name" value="CATION TRANSPORTING ATPASE"/>
    <property type="match status" value="1"/>
</dbReference>
<dbReference type="Gene3D" id="1.20.1110.10">
    <property type="entry name" value="Calcium-transporting ATPase, transmembrane domain"/>
    <property type="match status" value="2"/>
</dbReference>
<gene>
    <name evidence="13" type="ORF">G6W59_00135</name>
</gene>